<feature type="compositionally biased region" description="Polar residues" evidence="1">
    <location>
        <begin position="871"/>
        <end position="883"/>
    </location>
</feature>
<feature type="compositionally biased region" description="Polar residues" evidence="1">
    <location>
        <begin position="916"/>
        <end position="932"/>
    </location>
</feature>
<organism evidence="2 3">
    <name type="scientific">Aspergillus puulaauensis</name>
    <dbReference type="NCBI Taxonomy" id="1220207"/>
    <lineage>
        <taxon>Eukaryota</taxon>
        <taxon>Fungi</taxon>
        <taxon>Dikarya</taxon>
        <taxon>Ascomycota</taxon>
        <taxon>Pezizomycotina</taxon>
        <taxon>Eurotiomycetes</taxon>
        <taxon>Eurotiomycetidae</taxon>
        <taxon>Eurotiales</taxon>
        <taxon>Aspergillaceae</taxon>
        <taxon>Aspergillus</taxon>
    </lineage>
</organism>
<feature type="compositionally biased region" description="Polar residues" evidence="1">
    <location>
        <begin position="86"/>
        <end position="106"/>
    </location>
</feature>
<feature type="compositionally biased region" description="Low complexity" evidence="1">
    <location>
        <begin position="755"/>
        <end position="771"/>
    </location>
</feature>
<feature type="compositionally biased region" description="Polar residues" evidence="1">
    <location>
        <begin position="63"/>
        <end position="73"/>
    </location>
</feature>
<feature type="compositionally biased region" description="Low complexity" evidence="1">
    <location>
        <begin position="989"/>
        <end position="1007"/>
    </location>
</feature>
<feature type="compositionally biased region" description="Basic and acidic residues" evidence="1">
    <location>
        <begin position="728"/>
        <end position="751"/>
    </location>
</feature>
<feature type="compositionally biased region" description="Basic and acidic residues" evidence="1">
    <location>
        <begin position="892"/>
        <end position="910"/>
    </location>
</feature>
<dbReference type="EMBL" id="AP024449">
    <property type="protein sequence ID" value="BCS29417.1"/>
    <property type="molecule type" value="Genomic_DNA"/>
</dbReference>
<feature type="compositionally biased region" description="Polar residues" evidence="1">
    <location>
        <begin position="1208"/>
        <end position="1224"/>
    </location>
</feature>
<evidence type="ECO:0000313" key="3">
    <source>
        <dbReference type="Proteomes" id="UP000654913"/>
    </source>
</evidence>
<feature type="compositionally biased region" description="Polar residues" evidence="1">
    <location>
        <begin position="634"/>
        <end position="649"/>
    </location>
</feature>
<feature type="compositionally biased region" description="Low complexity" evidence="1">
    <location>
        <begin position="38"/>
        <end position="57"/>
    </location>
</feature>
<name>A0A7R7XXR5_9EURO</name>
<feature type="compositionally biased region" description="Polar residues" evidence="1">
    <location>
        <begin position="157"/>
        <end position="167"/>
    </location>
</feature>
<feature type="compositionally biased region" description="Acidic residues" evidence="1">
    <location>
        <begin position="772"/>
        <end position="781"/>
    </location>
</feature>
<dbReference type="Proteomes" id="UP000654913">
    <property type="component" value="Chromosome 7"/>
</dbReference>
<feature type="compositionally biased region" description="Polar residues" evidence="1">
    <location>
        <begin position="240"/>
        <end position="257"/>
    </location>
</feature>
<feature type="compositionally biased region" description="Low complexity" evidence="1">
    <location>
        <begin position="74"/>
        <end position="85"/>
    </location>
</feature>
<feature type="compositionally biased region" description="Low complexity" evidence="1">
    <location>
        <begin position="16"/>
        <end position="30"/>
    </location>
</feature>
<feature type="compositionally biased region" description="Polar residues" evidence="1">
    <location>
        <begin position="204"/>
        <end position="221"/>
    </location>
</feature>
<feature type="compositionally biased region" description="Polar residues" evidence="1">
    <location>
        <begin position="486"/>
        <end position="495"/>
    </location>
</feature>
<proteinExistence type="predicted"/>
<evidence type="ECO:0000256" key="1">
    <source>
        <dbReference type="SAM" id="MobiDB-lite"/>
    </source>
</evidence>
<feature type="compositionally biased region" description="Basic residues" evidence="1">
    <location>
        <begin position="1"/>
        <end position="15"/>
    </location>
</feature>
<feature type="compositionally biased region" description="Polar residues" evidence="1">
    <location>
        <begin position="1234"/>
        <end position="1245"/>
    </location>
</feature>
<feature type="compositionally biased region" description="Low complexity" evidence="1">
    <location>
        <begin position="263"/>
        <end position="281"/>
    </location>
</feature>
<feature type="compositionally biased region" description="Polar residues" evidence="1">
    <location>
        <begin position="1160"/>
        <end position="1169"/>
    </location>
</feature>
<dbReference type="RefSeq" id="XP_041561603.1">
    <property type="nucleotide sequence ID" value="XM_041695921.1"/>
</dbReference>
<accession>A0A7R7XXR5</accession>
<feature type="compositionally biased region" description="Polar residues" evidence="1">
    <location>
        <begin position="1262"/>
        <end position="1272"/>
    </location>
</feature>
<feature type="region of interest" description="Disordered" evidence="1">
    <location>
        <begin position="1"/>
        <end position="128"/>
    </location>
</feature>
<feature type="compositionally biased region" description="Polar residues" evidence="1">
    <location>
        <begin position="115"/>
        <end position="126"/>
    </location>
</feature>
<keyword evidence="3" id="KW-1185">Reference proteome</keyword>
<feature type="compositionally biased region" description="Polar residues" evidence="1">
    <location>
        <begin position="832"/>
        <end position="843"/>
    </location>
</feature>
<feature type="compositionally biased region" description="Low complexity" evidence="1">
    <location>
        <begin position="333"/>
        <end position="342"/>
    </location>
</feature>
<evidence type="ECO:0000313" key="2">
    <source>
        <dbReference type="EMBL" id="BCS29417.1"/>
    </source>
</evidence>
<sequence length="1332" mass="141767">MFRKKRSASQHHHQHQLSTSNTQSAQSAATRAFIQSQPSSSNLSSAAAAAALRSLTPTPTPIENVQTKRMLQRQSSFSSQPASSPTLRPSSRNGLRRVNSSASMSARTFREQSPGRPTSSYSTMSTPAVVPPLPSIPAEYAARKNQSRRSVSLGPNVWSSASRTQPTEAPISVKPPVVAPQSPRSIASPEAGAVSPPHQRSESRNSINFSYPMNSRTNSPTIPAGFDRNDAASGAAASLNKRSIPQTNKATRQQTQGAGPGSPGRSSRPVATALAAAQAAAVTRNDEPNTPPASSRPARHREKRGPEPSPSRSPASVDVRSCPQAKKPPAPTAPSVSATHPTPSAPPVPADDRPIKELPQPAPANEQEKENQPLAKAVPLEEPPRALTPPVVGKMVRTPPVSPPQVKPAVASDSELQPPHLRQSSSPARTAHFPTQLAVSNLGADQLHQPPPRSLSPAKSAMKNRNNSLSPDGRLSGILRPGPTLSELSDATSVASDDGTRPNHRKKPVKVSFDDEAEVVGVAASPPTSPEDVIPESPPGKSKSKNSWFNIHKRKTSPLRSTDGDEFDGVLAPRAALPSFGSVRANKDSSRSESTAHREVNDNDSVLTESDDDFPNGHAINSIISRASDGNMEKQVQSNNALPAESTENAARGDAESWKETIPIGDTDFDPAYFPKTQLSPLREVPSDQNLPLTPKSEIEMPDITFQPATPDPERGRASLDEYDSPEEYPRKSVDEKPDVSSQKKEKRISYGDKSVNQADNDNDSSSSVYSDAEEDLDDGDGFGSINAIVEHEAAPSEPGVAITSTSQDVTQEADRDLNTADIPETCRIAQVGTSAQESSQPAAGSPALMEPLPASSAISSSTLQREDEPTSVQGGVARSSNVPVEVYSIAHVRDDDPKEVDTRYNHAESDAPNEQRMQNHSQYHTEIPTPTQRKEVRSPDAVELDVNGADSRMPRRQLSNGSDSSSSFKRARRASRGGVGMRQTLRGSQQSSSVPTSPTRVTAPRVESPPPLSGLGAGSTMRTTLRGNASRKEKPSFFSAGKAQKGKATKNSGAAFASRFPDSDSDSDGGIQNRRLKRPGHRPVRSMSDNDMRPVRGIPRRKGAHDGDSTELEDSSDGERRPASAGKTSVRRSQPTTARDPALAAVAKSRGMTEEELQQMLNRGSSRKPNLLNRLSMRKSKPLTQRGKSQPPGLLPNGSIPEHSPMEAQSPQVTNGTHKSVGSPSRLLKKSQQKSPSGDTTTWPLGSENGGPVDSGIGSMSAPSTSQQPLQPQAPDGGAVNGSKAISTDLHPSQGQEPPATGTNRASDVVIEGSGRKKRFSRLKKAFGIKG</sequence>
<feature type="region of interest" description="Disordered" evidence="1">
    <location>
        <begin position="141"/>
        <end position="1314"/>
    </location>
</feature>
<feature type="compositionally biased region" description="Basic and acidic residues" evidence="1">
    <location>
        <begin position="585"/>
        <end position="601"/>
    </location>
</feature>
<dbReference type="GeneID" id="64979414"/>
<gene>
    <name evidence="2" type="ORF">APUU_70987A</name>
</gene>
<dbReference type="KEGG" id="apuu:APUU_70987A"/>
<feature type="compositionally biased region" description="Basic residues" evidence="1">
    <location>
        <begin position="1075"/>
        <end position="1085"/>
    </location>
</feature>
<protein>
    <submittedName>
        <fullName evidence="2">Uncharacterized protein</fullName>
    </submittedName>
</protein>
<feature type="compositionally biased region" description="Polar residues" evidence="1">
    <location>
        <begin position="1285"/>
        <end position="1307"/>
    </location>
</feature>
<reference evidence="2" key="1">
    <citation type="submission" date="2021-01" db="EMBL/GenBank/DDBJ databases">
        <authorList>
            <consortium name="Aspergillus puulaauensis MK2 genome sequencing consortium"/>
            <person name="Kazuki M."/>
            <person name="Futagami T."/>
        </authorList>
    </citation>
    <scope>NUCLEOTIDE SEQUENCE</scope>
    <source>
        <strain evidence="2">MK2</strain>
    </source>
</reference>
<reference evidence="2" key="2">
    <citation type="submission" date="2021-02" db="EMBL/GenBank/DDBJ databases">
        <title>Aspergillus puulaauensis MK2 genome sequence.</title>
        <authorList>
            <person name="Futagami T."/>
            <person name="Mori K."/>
            <person name="Kadooka C."/>
            <person name="Tanaka T."/>
        </authorList>
    </citation>
    <scope>NUCLEOTIDE SEQUENCE</scope>
    <source>
        <strain evidence="2">MK2</strain>
    </source>
</reference>
<dbReference type="OrthoDB" id="5423926at2759"/>